<evidence type="ECO:0000256" key="1">
    <source>
        <dbReference type="ARBA" id="ARBA00004651"/>
    </source>
</evidence>
<dbReference type="Pfam" id="PF06271">
    <property type="entry name" value="RDD"/>
    <property type="match status" value="1"/>
</dbReference>
<evidence type="ECO:0000313" key="9">
    <source>
        <dbReference type="Proteomes" id="UP001226720"/>
    </source>
</evidence>
<dbReference type="PANTHER" id="PTHR36115">
    <property type="entry name" value="PROLINE-RICH ANTIGEN HOMOLOG-RELATED"/>
    <property type="match status" value="1"/>
</dbReference>
<evidence type="ECO:0000256" key="4">
    <source>
        <dbReference type="ARBA" id="ARBA00022989"/>
    </source>
</evidence>
<keyword evidence="3 6" id="KW-0812">Transmembrane</keyword>
<evidence type="ECO:0000256" key="2">
    <source>
        <dbReference type="ARBA" id="ARBA00022475"/>
    </source>
</evidence>
<keyword evidence="2" id="KW-1003">Cell membrane</keyword>
<keyword evidence="5 6" id="KW-0472">Membrane</keyword>
<feature type="transmembrane region" description="Helical" evidence="6">
    <location>
        <begin position="82"/>
        <end position="112"/>
    </location>
</feature>
<dbReference type="InterPro" id="IPR051791">
    <property type="entry name" value="Pra-immunoreactive"/>
</dbReference>
<protein>
    <submittedName>
        <fullName evidence="8">RDD family membrane protein YckC</fullName>
    </submittedName>
</protein>
<keyword evidence="9" id="KW-1185">Reference proteome</keyword>
<evidence type="ECO:0000259" key="7">
    <source>
        <dbReference type="Pfam" id="PF06271"/>
    </source>
</evidence>
<dbReference type="RefSeq" id="WP_301551596.1">
    <property type="nucleotide sequence ID" value="NZ_JAQRMZ010000004.1"/>
</dbReference>
<dbReference type="GeneID" id="301327125"/>
<reference evidence="8" key="1">
    <citation type="submission" date="2023-07" db="EMBL/GenBank/DDBJ databases">
        <title>Genomic Encyclopedia of Type Strains, Phase IV (KMG-IV): sequencing the most valuable type-strain genomes for metagenomic binning, comparative biology and taxonomic classification.</title>
        <authorList>
            <person name="Goeker M."/>
        </authorList>
    </citation>
    <scope>NUCLEOTIDE SEQUENCE [LARGE SCALE GENOMIC DNA]</scope>
    <source>
        <strain evidence="8">JSM 076093</strain>
    </source>
</reference>
<dbReference type="InterPro" id="IPR010432">
    <property type="entry name" value="RDD"/>
</dbReference>
<feature type="transmembrane region" description="Helical" evidence="6">
    <location>
        <begin position="43"/>
        <end position="62"/>
    </location>
</feature>
<accession>A0ABU0K5C8</accession>
<dbReference type="PANTHER" id="PTHR36115:SF9">
    <property type="entry name" value="LMO1584 PROTEIN"/>
    <property type="match status" value="1"/>
</dbReference>
<proteinExistence type="predicted"/>
<sequence>MDPTVTVGFWPRVGACLVDAFLLGVPLSLLTSYVIQGQSGEEVSGLIQFLYYFLLPIFWYGYTVGKRVLGIRIVRINGEPPGFLTMVLRIVVAFLVYVLTMGIGFLISIIMVATRSDHRALHDLIAGTYVTNVLPEIEQKTK</sequence>
<comment type="subcellular location">
    <subcellularLocation>
        <location evidence="1">Cell membrane</location>
        <topology evidence="1">Multi-pass membrane protein</topology>
    </subcellularLocation>
</comment>
<dbReference type="EMBL" id="JAUSWM010000008">
    <property type="protein sequence ID" value="MDQ0484548.1"/>
    <property type="molecule type" value="Genomic_DNA"/>
</dbReference>
<gene>
    <name evidence="8" type="ORF">QO000_003532</name>
</gene>
<evidence type="ECO:0000256" key="6">
    <source>
        <dbReference type="SAM" id="Phobius"/>
    </source>
</evidence>
<organism evidence="8 9">
    <name type="scientific">Guptibacillus hwajinpoensis</name>
    <dbReference type="NCBI Taxonomy" id="208199"/>
    <lineage>
        <taxon>Bacteria</taxon>
        <taxon>Bacillati</taxon>
        <taxon>Bacillota</taxon>
        <taxon>Bacilli</taxon>
        <taxon>Bacillales</taxon>
        <taxon>Guptibacillaceae</taxon>
        <taxon>Guptibacillus</taxon>
    </lineage>
</organism>
<evidence type="ECO:0000256" key="5">
    <source>
        <dbReference type="ARBA" id="ARBA00023136"/>
    </source>
</evidence>
<feature type="transmembrane region" description="Helical" evidence="6">
    <location>
        <begin position="12"/>
        <end position="31"/>
    </location>
</feature>
<feature type="domain" description="RDD" evidence="7">
    <location>
        <begin position="7"/>
        <end position="127"/>
    </location>
</feature>
<evidence type="ECO:0000313" key="8">
    <source>
        <dbReference type="EMBL" id="MDQ0484548.1"/>
    </source>
</evidence>
<comment type="caution">
    <text evidence="8">The sequence shown here is derived from an EMBL/GenBank/DDBJ whole genome shotgun (WGS) entry which is preliminary data.</text>
</comment>
<name>A0ABU0K5C8_9BACL</name>
<dbReference type="Proteomes" id="UP001226720">
    <property type="component" value="Unassembled WGS sequence"/>
</dbReference>
<evidence type="ECO:0000256" key="3">
    <source>
        <dbReference type="ARBA" id="ARBA00022692"/>
    </source>
</evidence>
<keyword evidence="4 6" id="KW-1133">Transmembrane helix</keyword>